<keyword evidence="3" id="KW-1185">Reference proteome</keyword>
<dbReference type="InterPro" id="IPR011251">
    <property type="entry name" value="Luciferase-like_dom"/>
</dbReference>
<evidence type="ECO:0000313" key="3">
    <source>
        <dbReference type="Proteomes" id="UP000589626"/>
    </source>
</evidence>
<dbReference type="CDD" id="cd01097">
    <property type="entry name" value="Tetrahydromethanopterin_reductase"/>
    <property type="match status" value="1"/>
</dbReference>
<dbReference type="SUPFAM" id="SSF51679">
    <property type="entry name" value="Bacterial luciferase-like"/>
    <property type="match status" value="1"/>
</dbReference>
<gene>
    <name evidence="2" type="ORF">FHU40_002475</name>
</gene>
<dbReference type="Pfam" id="PF00296">
    <property type="entry name" value="Bac_luciferase"/>
    <property type="match status" value="1"/>
</dbReference>
<sequence length="353" mass="39003">MKIDMGMIGSSAAACGPIAADAEEHGFDGVWASESVTDAFLQSQAALLSTSRVSVGTAIAVAFARNPMSVAYLAWDLAAMSGGRFVLGLGSQIQAHVERRFSMEWSPPVDRMRDFLLALDAIFTAWRDGTRLDYQGEHYRHTLMTPVFTPHHHELPIPTMIAAVGARMTELGGELCDGLLLHGMTTTAYLDQVTLPAVERGLATSGRGRDELELYVPLFLVMGDTDEQFEETARKTREQIAFYASTPAYVKVLESVGYENLQPELQSLSREGRWSEMGDLIDQRLYDEIALTGTPEQMPALCRERFDGRVDRISSYYGWPSDDPDRLRAILAGFTDESARPATEENSHEPIDA</sequence>
<accession>A0A7W4VWL2</accession>
<feature type="domain" description="Luciferase-like" evidence="1">
    <location>
        <begin position="18"/>
        <end position="304"/>
    </location>
</feature>
<dbReference type="Gene3D" id="3.20.20.30">
    <property type="entry name" value="Luciferase-like domain"/>
    <property type="match status" value="1"/>
</dbReference>
<dbReference type="InterPro" id="IPR019919">
    <property type="entry name" value="Lucif-like_OxRdtase_MSMEG_2256"/>
</dbReference>
<reference evidence="2 3" key="1">
    <citation type="submission" date="2020-08" db="EMBL/GenBank/DDBJ databases">
        <title>Sequencing the genomes of 1000 actinobacteria strains.</title>
        <authorList>
            <person name="Klenk H.-P."/>
        </authorList>
    </citation>
    <scope>NUCLEOTIDE SEQUENCE [LARGE SCALE GENOMIC DNA]</scope>
    <source>
        <strain evidence="2 3">DSM 105498</strain>
    </source>
</reference>
<comment type="caution">
    <text evidence="2">The sequence shown here is derived from an EMBL/GenBank/DDBJ whole genome shotgun (WGS) entry which is preliminary data.</text>
</comment>
<dbReference type="NCBIfam" id="TIGR03617">
    <property type="entry name" value="F420_MSMEG_2256"/>
    <property type="match status" value="1"/>
</dbReference>
<dbReference type="PANTHER" id="PTHR43244">
    <property type="match status" value="1"/>
</dbReference>
<dbReference type="PROSITE" id="PS51257">
    <property type="entry name" value="PROKAR_LIPOPROTEIN"/>
    <property type="match status" value="1"/>
</dbReference>
<name>A0A7W4VWL2_9ACTN</name>
<organism evidence="2 3">
    <name type="scientific">Nocardioides soli</name>
    <dbReference type="NCBI Taxonomy" id="1036020"/>
    <lineage>
        <taxon>Bacteria</taxon>
        <taxon>Bacillati</taxon>
        <taxon>Actinomycetota</taxon>
        <taxon>Actinomycetes</taxon>
        <taxon>Propionibacteriales</taxon>
        <taxon>Nocardioidaceae</taxon>
        <taxon>Nocardioides</taxon>
    </lineage>
</organism>
<dbReference type="PANTHER" id="PTHR43244:SF2">
    <property type="entry name" value="CONSERVED HYPOTHETICAL ALANINE AND PROLINE-RICH PROTEIN"/>
    <property type="match status" value="1"/>
</dbReference>
<dbReference type="Proteomes" id="UP000589626">
    <property type="component" value="Unassembled WGS sequence"/>
</dbReference>
<dbReference type="InterPro" id="IPR036661">
    <property type="entry name" value="Luciferase-like_sf"/>
</dbReference>
<evidence type="ECO:0000313" key="2">
    <source>
        <dbReference type="EMBL" id="MBB3042657.1"/>
    </source>
</evidence>
<dbReference type="GO" id="GO:0016705">
    <property type="term" value="F:oxidoreductase activity, acting on paired donors, with incorporation or reduction of molecular oxygen"/>
    <property type="evidence" value="ECO:0007669"/>
    <property type="project" value="InterPro"/>
</dbReference>
<dbReference type="InterPro" id="IPR050564">
    <property type="entry name" value="F420-G6PD/mer"/>
</dbReference>
<evidence type="ECO:0000259" key="1">
    <source>
        <dbReference type="Pfam" id="PF00296"/>
    </source>
</evidence>
<protein>
    <submittedName>
        <fullName evidence="2">Putative F420-dependent oxidoreductase</fullName>
    </submittedName>
</protein>
<dbReference type="RefSeq" id="WP_183592602.1">
    <property type="nucleotide sequence ID" value="NZ_JACHWR010000002.1"/>
</dbReference>
<proteinExistence type="predicted"/>
<dbReference type="EMBL" id="JACHWR010000002">
    <property type="protein sequence ID" value="MBB3042657.1"/>
    <property type="molecule type" value="Genomic_DNA"/>
</dbReference>
<dbReference type="AlphaFoldDB" id="A0A7W4VWL2"/>